<name>B3E3N5_TRIL1</name>
<dbReference type="PROSITE" id="PS00584">
    <property type="entry name" value="PFKB_KINASES_2"/>
    <property type="match status" value="1"/>
</dbReference>
<dbReference type="InterPro" id="IPR029056">
    <property type="entry name" value="Ribokinase-like"/>
</dbReference>
<feature type="domain" description="Carbohydrate kinase PfkB" evidence="3">
    <location>
        <begin position="21"/>
        <end position="274"/>
    </location>
</feature>
<keyword evidence="2" id="KW-0418">Kinase</keyword>
<evidence type="ECO:0000313" key="5">
    <source>
        <dbReference type="Proteomes" id="UP000002420"/>
    </source>
</evidence>
<dbReference type="STRING" id="398767.Glov_3606"/>
<reference evidence="4 5" key="1">
    <citation type="submission" date="2008-05" db="EMBL/GenBank/DDBJ databases">
        <title>Complete sequence of chromosome of Geobacter lovleyi SZ.</title>
        <authorList>
            <consortium name="US DOE Joint Genome Institute"/>
            <person name="Lucas S."/>
            <person name="Copeland A."/>
            <person name="Lapidus A."/>
            <person name="Glavina del Rio T."/>
            <person name="Dalin E."/>
            <person name="Tice H."/>
            <person name="Bruce D."/>
            <person name="Goodwin L."/>
            <person name="Pitluck S."/>
            <person name="Chertkov O."/>
            <person name="Meincke L."/>
            <person name="Brettin T."/>
            <person name="Detter J.C."/>
            <person name="Han C."/>
            <person name="Tapia R."/>
            <person name="Kuske C.R."/>
            <person name="Schmutz J."/>
            <person name="Larimer F."/>
            <person name="Land M."/>
            <person name="Hauser L."/>
            <person name="Kyrpides N."/>
            <person name="Mikhailova N."/>
            <person name="Sung Y."/>
            <person name="Fletcher K.E."/>
            <person name="Ritalahti K.M."/>
            <person name="Loeffler F.E."/>
            <person name="Richardson P."/>
        </authorList>
    </citation>
    <scope>NUCLEOTIDE SEQUENCE [LARGE SCALE GENOMIC DNA]</scope>
    <source>
        <strain evidence="5">ATCC BAA-1151 / DSM 17278 / SZ</strain>
    </source>
</reference>
<dbReference type="OrthoDB" id="9779730at2"/>
<dbReference type="AlphaFoldDB" id="B3E3N5"/>
<dbReference type="eggNOG" id="COG0524">
    <property type="taxonomic scope" value="Bacteria"/>
</dbReference>
<dbReference type="EMBL" id="CP001089">
    <property type="protein sequence ID" value="ACD97307.1"/>
    <property type="molecule type" value="Genomic_DNA"/>
</dbReference>
<evidence type="ECO:0000313" key="4">
    <source>
        <dbReference type="EMBL" id="ACD97307.1"/>
    </source>
</evidence>
<evidence type="ECO:0000256" key="2">
    <source>
        <dbReference type="ARBA" id="ARBA00022777"/>
    </source>
</evidence>
<dbReference type="GO" id="GO:0005829">
    <property type="term" value="C:cytosol"/>
    <property type="evidence" value="ECO:0007669"/>
    <property type="project" value="TreeGrafter"/>
</dbReference>
<evidence type="ECO:0000259" key="3">
    <source>
        <dbReference type="Pfam" id="PF00294"/>
    </source>
</evidence>
<dbReference type="HOGENOM" id="CLU_065902_2_1_7"/>
<dbReference type="PANTHER" id="PTHR10584:SF166">
    <property type="entry name" value="RIBOKINASE"/>
    <property type="match status" value="1"/>
</dbReference>
<dbReference type="RefSeq" id="WP_012471625.1">
    <property type="nucleotide sequence ID" value="NC_010814.1"/>
</dbReference>
<organism evidence="4 5">
    <name type="scientific">Trichlorobacter lovleyi (strain ATCC BAA-1151 / DSM 17278 / SZ)</name>
    <name type="common">Geobacter lovleyi</name>
    <dbReference type="NCBI Taxonomy" id="398767"/>
    <lineage>
        <taxon>Bacteria</taxon>
        <taxon>Pseudomonadati</taxon>
        <taxon>Thermodesulfobacteriota</taxon>
        <taxon>Desulfuromonadia</taxon>
        <taxon>Geobacterales</taxon>
        <taxon>Geobacteraceae</taxon>
        <taxon>Trichlorobacter</taxon>
    </lineage>
</organism>
<dbReference type="Proteomes" id="UP000002420">
    <property type="component" value="Chromosome"/>
</dbReference>
<dbReference type="KEGG" id="glo:Glov_3606"/>
<keyword evidence="1" id="KW-0808">Transferase</keyword>
<gene>
    <name evidence="4" type="ordered locus">Glov_3606</name>
</gene>
<protein>
    <submittedName>
        <fullName evidence="4">PfkB domain protein</fullName>
    </submittedName>
</protein>
<dbReference type="InterPro" id="IPR002173">
    <property type="entry name" value="Carboh/pur_kinase_PfkB_CS"/>
</dbReference>
<accession>B3E3N5</accession>
<evidence type="ECO:0000256" key="1">
    <source>
        <dbReference type="ARBA" id="ARBA00022679"/>
    </source>
</evidence>
<dbReference type="PANTHER" id="PTHR10584">
    <property type="entry name" value="SUGAR KINASE"/>
    <property type="match status" value="1"/>
</dbReference>
<dbReference type="SUPFAM" id="SSF53613">
    <property type="entry name" value="Ribokinase-like"/>
    <property type="match status" value="1"/>
</dbReference>
<sequence>MGIVVVGTVAFDTVETPFGKGENVLGGSATYFSTSASFFSDVSLVAVVGEDFPEEHVSFLKSREIDLQGLQRIPGKTFHWSGKYGYDLNEAQTLDTQLNVLLDFKPELPDAYRSTDVLFLANIDPELQLQVLDQVERPRLTACDSMNFWISSKPDALKEVMKRVDIVVINEGEARMLTGEANLVKAARQIISLGCKRLVVKRGEYGVLMFTAETVFAAPAWPLEEVFDPTGAGDTFAGGFMGYLANTGDLSEDGIRQALVFGSVMASFNVEDFSLNRMKRLTYPEIEARYRSFKGLTSFRDLGFN</sequence>
<dbReference type="GO" id="GO:0016301">
    <property type="term" value="F:kinase activity"/>
    <property type="evidence" value="ECO:0007669"/>
    <property type="project" value="UniProtKB-KW"/>
</dbReference>
<dbReference type="Pfam" id="PF00294">
    <property type="entry name" value="PfkB"/>
    <property type="match status" value="1"/>
</dbReference>
<keyword evidence="5" id="KW-1185">Reference proteome</keyword>
<proteinExistence type="predicted"/>
<dbReference type="InterPro" id="IPR011611">
    <property type="entry name" value="PfkB_dom"/>
</dbReference>
<dbReference type="Gene3D" id="3.40.1190.20">
    <property type="match status" value="1"/>
</dbReference>